<dbReference type="EMBL" id="FTNO01000001">
    <property type="protein sequence ID" value="SIQ80492.1"/>
    <property type="molecule type" value="Genomic_DNA"/>
</dbReference>
<accession>A0A1N6VRK0</accession>
<proteinExistence type="predicted"/>
<dbReference type="AlphaFoldDB" id="A0A1N6VRK0"/>
<name>A0A1N6VRK0_9EURY</name>
<organism evidence="1 2">
    <name type="scientific">Haladaptatus litoreus</name>
    <dbReference type="NCBI Taxonomy" id="553468"/>
    <lineage>
        <taxon>Archaea</taxon>
        <taxon>Methanobacteriati</taxon>
        <taxon>Methanobacteriota</taxon>
        <taxon>Stenosarchaea group</taxon>
        <taxon>Halobacteria</taxon>
        <taxon>Halobacteriales</taxon>
        <taxon>Haladaptataceae</taxon>
        <taxon>Haladaptatus</taxon>
    </lineage>
</organism>
<dbReference type="Proteomes" id="UP000186914">
    <property type="component" value="Unassembled WGS sequence"/>
</dbReference>
<evidence type="ECO:0000313" key="1">
    <source>
        <dbReference type="EMBL" id="SIQ80492.1"/>
    </source>
</evidence>
<reference evidence="2" key="1">
    <citation type="submission" date="2017-01" db="EMBL/GenBank/DDBJ databases">
        <authorList>
            <person name="Varghese N."/>
            <person name="Submissions S."/>
        </authorList>
    </citation>
    <scope>NUCLEOTIDE SEQUENCE [LARGE SCALE GENOMIC DNA]</scope>
    <source>
        <strain evidence="2">CGMCC 1.7737</strain>
    </source>
</reference>
<sequence length="79" mass="8059">MTASAHHVKIHISKVFTNHRGACADSPEALAAEGLSGFARGMTRTSAASGEKSIGEGVACGGCCGFIGVVTCQRHLSKQ</sequence>
<protein>
    <submittedName>
        <fullName evidence="1">Uncharacterized protein</fullName>
    </submittedName>
</protein>
<keyword evidence="2" id="KW-1185">Reference proteome</keyword>
<gene>
    <name evidence="1" type="ORF">SAMN05421858_0457</name>
</gene>
<evidence type="ECO:0000313" key="2">
    <source>
        <dbReference type="Proteomes" id="UP000186914"/>
    </source>
</evidence>